<gene>
    <name evidence="2" type="ORF">SPARVUS_LOCUS2950625</name>
</gene>
<name>A0ABN9BI09_9NEOB</name>
<comment type="caution">
    <text evidence="2">The sequence shown here is derived from an EMBL/GenBank/DDBJ whole genome shotgun (WGS) entry which is preliminary data.</text>
</comment>
<sequence length="283" mass="32111">MPEGPELRLSGLFVNRVCDGLHFTGKVEKSAISKNPEVPFCSPKYTISAVSRGKEVKLILTPTSDKNDAASVVFRFGMSGSFKFTAVDNLPKHAHLRFYTKDSPKRVLSFVDPRRFGSWEFNGSWQPERGPCVMTEYEKFRENVLKNLSDKVFDKPICEALLNQKYFNGIGNYLRAEILYRLHIPPFMPAREVLEAVKHQNQNSDLSLSKKIKIKKENPDLLQLCHSVPLEVIDLGGKGYDPENAVDYAAFGTWLQCYFVTGMKTMKDSNGRTIWFQVGVLMS</sequence>
<dbReference type="PROSITE" id="PS51068">
    <property type="entry name" value="FPG_CAT"/>
    <property type="match status" value="1"/>
</dbReference>
<evidence type="ECO:0000313" key="2">
    <source>
        <dbReference type="EMBL" id="CAI9547254.1"/>
    </source>
</evidence>
<proteinExistence type="predicted"/>
<dbReference type="PANTHER" id="PTHR22993">
    <property type="entry name" value="FORMAMIDOPYRIMIDINE-DNA GLYCOSYLASE"/>
    <property type="match status" value="1"/>
</dbReference>
<dbReference type="Gene3D" id="1.10.8.50">
    <property type="match status" value="1"/>
</dbReference>
<accession>A0ABN9BI09</accession>
<dbReference type="SMART" id="SM00898">
    <property type="entry name" value="Fapy_DNA_glyco"/>
    <property type="match status" value="1"/>
</dbReference>
<evidence type="ECO:0000259" key="1">
    <source>
        <dbReference type="PROSITE" id="PS51068"/>
    </source>
</evidence>
<dbReference type="Proteomes" id="UP001162483">
    <property type="component" value="Unassembled WGS sequence"/>
</dbReference>
<dbReference type="SUPFAM" id="SSF46946">
    <property type="entry name" value="S13-like H2TH domain"/>
    <property type="match status" value="1"/>
</dbReference>
<organism evidence="2 3">
    <name type="scientific">Staurois parvus</name>
    <dbReference type="NCBI Taxonomy" id="386267"/>
    <lineage>
        <taxon>Eukaryota</taxon>
        <taxon>Metazoa</taxon>
        <taxon>Chordata</taxon>
        <taxon>Craniata</taxon>
        <taxon>Vertebrata</taxon>
        <taxon>Euteleostomi</taxon>
        <taxon>Amphibia</taxon>
        <taxon>Batrachia</taxon>
        <taxon>Anura</taxon>
        <taxon>Neobatrachia</taxon>
        <taxon>Ranoidea</taxon>
        <taxon>Ranidae</taxon>
        <taxon>Staurois</taxon>
    </lineage>
</organism>
<keyword evidence="3" id="KW-1185">Reference proteome</keyword>
<dbReference type="InterPro" id="IPR015371">
    <property type="entry name" value="Endonuclease-VIII_DNA-bd"/>
</dbReference>
<dbReference type="PANTHER" id="PTHR22993:SF27">
    <property type="entry name" value="ENDONUCLEASE 8-LIKE 1"/>
    <property type="match status" value="1"/>
</dbReference>
<dbReference type="EMBL" id="CATNWA010004182">
    <property type="protein sequence ID" value="CAI9547254.1"/>
    <property type="molecule type" value="Genomic_DNA"/>
</dbReference>
<dbReference type="Gene3D" id="3.20.190.10">
    <property type="entry name" value="MutM-like, N-terminal"/>
    <property type="match status" value="1"/>
</dbReference>
<dbReference type="InterPro" id="IPR010979">
    <property type="entry name" value="Ribosomal_uS13-like_H2TH"/>
</dbReference>
<dbReference type="SUPFAM" id="SSF81624">
    <property type="entry name" value="N-terminal domain of MutM-like DNA repair proteins"/>
    <property type="match status" value="1"/>
</dbReference>
<dbReference type="InterPro" id="IPR012319">
    <property type="entry name" value="FPG_cat"/>
</dbReference>
<reference evidence="2" key="1">
    <citation type="submission" date="2023-05" db="EMBL/GenBank/DDBJ databases">
        <authorList>
            <person name="Stuckert A."/>
        </authorList>
    </citation>
    <scope>NUCLEOTIDE SEQUENCE</scope>
</reference>
<evidence type="ECO:0000313" key="3">
    <source>
        <dbReference type="Proteomes" id="UP001162483"/>
    </source>
</evidence>
<dbReference type="Pfam" id="PF01149">
    <property type="entry name" value="Fapy_DNA_glyco"/>
    <property type="match status" value="1"/>
</dbReference>
<feature type="domain" description="Formamidopyrimidine-DNA glycosylase catalytic" evidence="1">
    <location>
        <begin position="2"/>
        <end position="117"/>
    </location>
</feature>
<dbReference type="Pfam" id="PF09292">
    <property type="entry name" value="Neil1-DNA_bind"/>
    <property type="match status" value="1"/>
</dbReference>
<protein>
    <recommendedName>
        <fullName evidence="1">Formamidopyrimidine-DNA glycosylase catalytic domain-containing protein</fullName>
    </recommendedName>
</protein>
<dbReference type="SUPFAM" id="SSF57716">
    <property type="entry name" value="Glucocorticoid receptor-like (DNA-binding domain)"/>
    <property type="match status" value="1"/>
</dbReference>
<dbReference type="CDD" id="cd08967">
    <property type="entry name" value="MeNeil1_N"/>
    <property type="match status" value="1"/>
</dbReference>
<dbReference type="InterPro" id="IPR035937">
    <property type="entry name" value="FPG_N"/>
</dbReference>